<evidence type="ECO:0000313" key="3">
    <source>
        <dbReference type="Proteomes" id="UP001497382"/>
    </source>
</evidence>
<dbReference type="Proteomes" id="UP001497382">
    <property type="component" value="Unassembled WGS sequence"/>
</dbReference>
<reference evidence="2 3" key="1">
    <citation type="submission" date="2024-04" db="EMBL/GenBank/DDBJ databases">
        <authorList>
            <person name="Rising A."/>
            <person name="Reimegard J."/>
            <person name="Sonavane S."/>
            <person name="Akerstrom W."/>
            <person name="Nylinder S."/>
            <person name="Hedman E."/>
            <person name="Kallberg Y."/>
        </authorList>
    </citation>
    <scope>NUCLEOTIDE SEQUENCE [LARGE SCALE GENOMIC DNA]</scope>
</reference>
<comment type="caution">
    <text evidence="2">The sequence shown here is derived from an EMBL/GenBank/DDBJ whole genome shotgun (WGS) entry which is preliminary data.</text>
</comment>
<accession>A0AAV1ZQ26</accession>
<protein>
    <submittedName>
        <fullName evidence="2">Uncharacterized protein</fullName>
    </submittedName>
</protein>
<gene>
    <name evidence="2" type="ORF">LARSCL_LOCUS7070</name>
</gene>
<feature type="signal peptide" evidence="1">
    <location>
        <begin position="1"/>
        <end position="20"/>
    </location>
</feature>
<keyword evidence="1" id="KW-0732">Signal</keyword>
<evidence type="ECO:0000256" key="1">
    <source>
        <dbReference type="SAM" id="SignalP"/>
    </source>
</evidence>
<proteinExistence type="predicted"/>
<feature type="chain" id="PRO_5043449566" evidence="1">
    <location>
        <begin position="21"/>
        <end position="204"/>
    </location>
</feature>
<evidence type="ECO:0000313" key="2">
    <source>
        <dbReference type="EMBL" id="CAL1273750.1"/>
    </source>
</evidence>
<dbReference type="EMBL" id="CAXIEN010000070">
    <property type="protein sequence ID" value="CAL1273750.1"/>
    <property type="molecule type" value="Genomic_DNA"/>
</dbReference>
<name>A0AAV1ZQ26_9ARAC</name>
<dbReference type="AlphaFoldDB" id="A0AAV1ZQ26"/>
<sequence>MDSHVLLTLTFFLMFTSCHCYSESMSCSSVNGRMICEKQSSSGNVAGAFSKAFSGQGGEYQDAAAMAGDTSTGLSESSRTVVDGHALRGFVIPSFYPNSNTGWQHGSGHLIGTGASEATSFHSNTGHTGISKSGFAGKSNNYGIPGSAFGGFAVADSSGNRFYSGGNTHGGGYVHGYGNPNIFDTVGKILGSSGFPFNIFGRKR</sequence>
<organism evidence="2 3">
    <name type="scientific">Larinioides sclopetarius</name>
    <dbReference type="NCBI Taxonomy" id="280406"/>
    <lineage>
        <taxon>Eukaryota</taxon>
        <taxon>Metazoa</taxon>
        <taxon>Ecdysozoa</taxon>
        <taxon>Arthropoda</taxon>
        <taxon>Chelicerata</taxon>
        <taxon>Arachnida</taxon>
        <taxon>Araneae</taxon>
        <taxon>Araneomorphae</taxon>
        <taxon>Entelegynae</taxon>
        <taxon>Araneoidea</taxon>
        <taxon>Araneidae</taxon>
        <taxon>Larinioides</taxon>
    </lineage>
</organism>
<keyword evidence="3" id="KW-1185">Reference proteome</keyword>